<evidence type="ECO:0000256" key="5">
    <source>
        <dbReference type="SAM" id="MobiDB-lite"/>
    </source>
</evidence>
<dbReference type="SMART" id="SM00320">
    <property type="entry name" value="WD40"/>
    <property type="match status" value="7"/>
</dbReference>
<dbReference type="PANTHER" id="PTHR22839">
    <property type="entry name" value="THO COMPLEX SUBUNIT 3 THO3"/>
    <property type="match status" value="1"/>
</dbReference>
<dbReference type="GeneID" id="37046405"/>
<dbReference type="InParanoid" id="A0A316YII7"/>
<name>A0A316YII7_9BASI</name>
<dbReference type="PROSITE" id="PS50294">
    <property type="entry name" value="WD_REPEATS_REGION"/>
    <property type="match status" value="2"/>
</dbReference>
<dbReference type="PROSITE" id="PS50082">
    <property type="entry name" value="WD_REPEATS_2"/>
    <property type="match status" value="3"/>
</dbReference>
<feature type="compositionally biased region" description="Polar residues" evidence="5">
    <location>
        <begin position="269"/>
        <end position="286"/>
    </location>
</feature>
<gene>
    <name evidence="6" type="ORF">FA10DRAFT_296129</name>
</gene>
<dbReference type="SUPFAM" id="SSF50978">
    <property type="entry name" value="WD40 repeat-like"/>
    <property type="match status" value="1"/>
</dbReference>
<dbReference type="FunCoup" id="A0A316YII7">
    <property type="interactions" value="520"/>
</dbReference>
<dbReference type="EMBL" id="KZ819638">
    <property type="protein sequence ID" value="PWN88644.1"/>
    <property type="molecule type" value="Genomic_DNA"/>
</dbReference>
<dbReference type="Gene3D" id="2.130.10.10">
    <property type="entry name" value="YVTN repeat-like/Quinoprotein amine dehydrogenase"/>
    <property type="match status" value="2"/>
</dbReference>
<dbReference type="InterPro" id="IPR019775">
    <property type="entry name" value="WD40_repeat_CS"/>
</dbReference>
<dbReference type="OrthoDB" id="340259at2759"/>
<keyword evidence="7" id="KW-1185">Reference proteome</keyword>
<comment type="similarity">
    <text evidence="3">Belongs to the THOC3 family.</text>
</comment>
<evidence type="ECO:0000256" key="3">
    <source>
        <dbReference type="ARBA" id="ARBA00046343"/>
    </source>
</evidence>
<dbReference type="PANTHER" id="PTHR22839:SF0">
    <property type="entry name" value="THO COMPLEX SUBUNIT 3"/>
    <property type="match status" value="1"/>
</dbReference>
<reference evidence="6 7" key="1">
    <citation type="journal article" date="2018" name="Mol. Biol. Evol.">
        <title>Broad Genomic Sampling Reveals a Smut Pathogenic Ancestry of the Fungal Clade Ustilaginomycotina.</title>
        <authorList>
            <person name="Kijpornyongpan T."/>
            <person name="Mondo S.J."/>
            <person name="Barry K."/>
            <person name="Sandor L."/>
            <person name="Lee J."/>
            <person name="Lipzen A."/>
            <person name="Pangilinan J."/>
            <person name="LaButti K."/>
            <person name="Hainaut M."/>
            <person name="Henrissat B."/>
            <person name="Grigoriev I.V."/>
            <person name="Spatafora J.W."/>
            <person name="Aime M.C."/>
        </authorList>
    </citation>
    <scope>NUCLEOTIDE SEQUENCE [LARGE SCALE GENOMIC DNA]</scope>
    <source>
        <strain evidence="6 7">MCA 4198</strain>
    </source>
</reference>
<dbReference type="Pfam" id="PF00400">
    <property type="entry name" value="WD40"/>
    <property type="match status" value="5"/>
</dbReference>
<feature type="repeat" description="WD" evidence="4">
    <location>
        <begin position="87"/>
        <end position="118"/>
    </location>
</feature>
<dbReference type="InterPro" id="IPR001680">
    <property type="entry name" value="WD40_rpt"/>
</dbReference>
<dbReference type="GO" id="GO:0000445">
    <property type="term" value="C:THO complex part of transcription export complex"/>
    <property type="evidence" value="ECO:0007669"/>
    <property type="project" value="TreeGrafter"/>
</dbReference>
<accession>A0A316YII7</accession>
<evidence type="ECO:0000256" key="4">
    <source>
        <dbReference type="PROSITE-ProRule" id="PRU00221"/>
    </source>
</evidence>
<dbReference type="Proteomes" id="UP000245768">
    <property type="component" value="Unassembled WGS sequence"/>
</dbReference>
<dbReference type="PRINTS" id="PR00320">
    <property type="entry name" value="GPROTEINBRPT"/>
</dbReference>
<dbReference type="InterPro" id="IPR015943">
    <property type="entry name" value="WD40/YVTN_repeat-like_dom_sf"/>
</dbReference>
<dbReference type="InterPro" id="IPR020472">
    <property type="entry name" value="WD40_PAC1"/>
</dbReference>
<feature type="repeat" description="WD" evidence="4">
    <location>
        <begin position="132"/>
        <end position="174"/>
    </location>
</feature>
<dbReference type="InterPro" id="IPR036322">
    <property type="entry name" value="WD40_repeat_dom_sf"/>
</dbReference>
<feature type="region of interest" description="Disordered" evidence="5">
    <location>
        <begin position="21"/>
        <end position="90"/>
    </location>
</feature>
<protein>
    <submittedName>
        <fullName evidence="6">WD40 repeat-like protein</fullName>
    </submittedName>
</protein>
<evidence type="ECO:0000313" key="7">
    <source>
        <dbReference type="Proteomes" id="UP000245768"/>
    </source>
</evidence>
<dbReference type="RefSeq" id="XP_025375842.1">
    <property type="nucleotide sequence ID" value="XM_025524489.1"/>
</dbReference>
<feature type="region of interest" description="Disordered" evidence="5">
    <location>
        <begin position="269"/>
        <end position="290"/>
    </location>
</feature>
<dbReference type="GO" id="GO:0006406">
    <property type="term" value="P:mRNA export from nucleus"/>
    <property type="evidence" value="ECO:0007669"/>
    <property type="project" value="InterPro"/>
</dbReference>
<evidence type="ECO:0000256" key="1">
    <source>
        <dbReference type="ARBA" id="ARBA00022574"/>
    </source>
</evidence>
<evidence type="ECO:0000256" key="2">
    <source>
        <dbReference type="ARBA" id="ARBA00022737"/>
    </source>
</evidence>
<dbReference type="InterPro" id="IPR040132">
    <property type="entry name" value="Tex1/THOC3"/>
</dbReference>
<evidence type="ECO:0000313" key="6">
    <source>
        <dbReference type="EMBL" id="PWN88644.1"/>
    </source>
</evidence>
<dbReference type="AlphaFoldDB" id="A0A316YII7"/>
<sequence>MSLVPPPTAASLYKSRGLAVPPFPPFQPAASSSSSTSSASSRGGSSKTQIRELRGGHRASPLTAGTVAEKSSGATGAGLSTARGQGAGGAPCSVRALGWSIDGRKLATSATDRTIRIWTPERSVDARATVELRGHTDSVEQLAWDPVNAERLVSVAGDETARFWDIRSEAPTATIATPGPNINVAYHPDGNLVAVGDREDTVSLLDVRMNKLVGLVRSAGSPPSLSLSEGAGELWTKSEREEVNEFSWTPDGSLFVLATGGGNVRLLDSTSMQGGLDSSSPTSSGAATKKKLQDYPPVRWPLVHTIVGHTASVFCLKFDPLGRYLATGSADSTLALWSTSEWFNVHMSGHLSYPPRSLSFSHDGEFLASGGEDSFLAVSPTCPQVLEAATSGALAAQTAGGGGAGVFKIPTKAAVNCLAWHPSRFYLAYAGDERDGTVRIWGMTSST</sequence>
<organism evidence="6 7">
    <name type="scientific">Acaromyces ingoldii</name>
    <dbReference type="NCBI Taxonomy" id="215250"/>
    <lineage>
        <taxon>Eukaryota</taxon>
        <taxon>Fungi</taxon>
        <taxon>Dikarya</taxon>
        <taxon>Basidiomycota</taxon>
        <taxon>Ustilaginomycotina</taxon>
        <taxon>Exobasidiomycetes</taxon>
        <taxon>Exobasidiales</taxon>
        <taxon>Cryptobasidiaceae</taxon>
        <taxon>Acaromyces</taxon>
    </lineage>
</organism>
<dbReference type="PROSITE" id="PS00678">
    <property type="entry name" value="WD_REPEATS_1"/>
    <property type="match status" value="1"/>
</dbReference>
<proteinExistence type="inferred from homology"/>
<feature type="repeat" description="WD" evidence="4">
    <location>
        <begin position="306"/>
        <end position="338"/>
    </location>
</feature>
<feature type="compositionally biased region" description="Low complexity" evidence="5">
    <location>
        <begin position="29"/>
        <end position="46"/>
    </location>
</feature>
<keyword evidence="1 4" id="KW-0853">WD repeat</keyword>
<keyword evidence="2" id="KW-0677">Repeat</keyword>
<dbReference type="STRING" id="215250.A0A316YII7"/>